<dbReference type="PANTHER" id="PTHR38035:SF1">
    <property type="entry name" value="ANCILLARY SECYEG TRANSLOCON SUBUNIT"/>
    <property type="match status" value="1"/>
</dbReference>
<keyword evidence="3 9" id="KW-0812">Transmembrane</keyword>
<reference evidence="11 12" key="1">
    <citation type="submission" date="2020-02" db="EMBL/GenBank/DDBJ databases">
        <title>Ideonella bacterium strain TBM-1.</title>
        <authorList>
            <person name="Chen W.-M."/>
        </authorList>
    </citation>
    <scope>NUCLEOTIDE SEQUENCE [LARGE SCALE GENOMIC DNA]</scope>
    <source>
        <strain evidence="11 12">TBM-1</strain>
    </source>
</reference>
<dbReference type="Pfam" id="PF09976">
    <property type="entry name" value="TPR_21"/>
    <property type="match status" value="1"/>
</dbReference>
<evidence type="ECO:0000256" key="9">
    <source>
        <dbReference type="SAM" id="Phobius"/>
    </source>
</evidence>
<evidence type="ECO:0000313" key="12">
    <source>
        <dbReference type="Proteomes" id="UP000484255"/>
    </source>
</evidence>
<feature type="transmembrane region" description="Helical" evidence="9">
    <location>
        <begin position="26"/>
        <end position="44"/>
    </location>
</feature>
<accession>A0A7C9TIW0</accession>
<evidence type="ECO:0000256" key="7">
    <source>
        <dbReference type="ARBA" id="ARBA00024197"/>
    </source>
</evidence>
<name>A0A7C9TIW0_9BURK</name>
<evidence type="ECO:0000256" key="5">
    <source>
        <dbReference type="ARBA" id="ARBA00023136"/>
    </source>
</evidence>
<keyword evidence="6" id="KW-0143">Chaperone</keyword>
<dbReference type="PIRSF" id="PIRSF006170">
    <property type="entry name" value="YfgM"/>
    <property type="match status" value="1"/>
</dbReference>
<evidence type="ECO:0000256" key="2">
    <source>
        <dbReference type="ARBA" id="ARBA00022475"/>
    </source>
</evidence>
<dbReference type="AlphaFoldDB" id="A0A7C9TIW0"/>
<dbReference type="PANTHER" id="PTHR38035">
    <property type="entry name" value="UPF0070 PROTEIN YFGM"/>
    <property type="match status" value="1"/>
</dbReference>
<evidence type="ECO:0000259" key="10">
    <source>
        <dbReference type="Pfam" id="PF09976"/>
    </source>
</evidence>
<sequence>MAQQLDLEEQEQIDQLKAFWKQYGNLITAVATLVLLAFAGWNGWNWWQREQAAKAAVVFEQVDQALQGGSLDKAQTLFGEMKDRFGRATLTGHAGLLLARSQAEKGQIESAAGVLDWVAGHAADKGHRALAQLRLAGLAMDRADWVQAGKYLDAVDDPAFKALVNDRRGDLAMGQGQREAAVSAWQKAHADLAETLEYRRVVEAKLAAAGAAPAAASAPADGKEQK</sequence>
<evidence type="ECO:0000256" key="8">
    <source>
        <dbReference type="ARBA" id="ARBA00024235"/>
    </source>
</evidence>
<dbReference type="EMBL" id="JAAGOH010000005">
    <property type="protein sequence ID" value="NDY90704.1"/>
    <property type="molecule type" value="Genomic_DNA"/>
</dbReference>
<evidence type="ECO:0000256" key="1">
    <source>
        <dbReference type="ARBA" id="ARBA00004401"/>
    </source>
</evidence>
<dbReference type="GO" id="GO:0005886">
    <property type="term" value="C:plasma membrane"/>
    <property type="evidence" value="ECO:0007669"/>
    <property type="project" value="UniProtKB-SubCell"/>
</dbReference>
<dbReference type="RefSeq" id="WP_163456565.1">
    <property type="nucleotide sequence ID" value="NZ_JAAGOH010000005.1"/>
</dbReference>
<evidence type="ECO:0000256" key="4">
    <source>
        <dbReference type="ARBA" id="ARBA00022989"/>
    </source>
</evidence>
<keyword evidence="12" id="KW-1185">Reference proteome</keyword>
<organism evidence="11 12">
    <name type="scientific">Ideonella livida</name>
    <dbReference type="NCBI Taxonomy" id="2707176"/>
    <lineage>
        <taxon>Bacteria</taxon>
        <taxon>Pseudomonadati</taxon>
        <taxon>Pseudomonadota</taxon>
        <taxon>Betaproteobacteria</taxon>
        <taxon>Burkholderiales</taxon>
        <taxon>Sphaerotilaceae</taxon>
        <taxon>Ideonella</taxon>
    </lineage>
</organism>
<evidence type="ECO:0000256" key="3">
    <source>
        <dbReference type="ARBA" id="ARBA00022692"/>
    </source>
</evidence>
<keyword evidence="5 9" id="KW-0472">Membrane</keyword>
<dbReference type="InterPro" id="IPR026039">
    <property type="entry name" value="YfgM"/>
</dbReference>
<comment type="caution">
    <text evidence="11">The sequence shown here is derived from an EMBL/GenBank/DDBJ whole genome shotgun (WGS) entry which is preliminary data.</text>
</comment>
<keyword evidence="2" id="KW-1003">Cell membrane</keyword>
<gene>
    <name evidence="11" type="ORF">G3A44_05765</name>
</gene>
<dbReference type="Gene3D" id="1.25.40.10">
    <property type="entry name" value="Tetratricopeptide repeat domain"/>
    <property type="match status" value="1"/>
</dbReference>
<dbReference type="InterPro" id="IPR018704">
    <property type="entry name" value="SecYEG/CpoB_TPR"/>
</dbReference>
<evidence type="ECO:0000256" key="6">
    <source>
        <dbReference type="ARBA" id="ARBA00023186"/>
    </source>
</evidence>
<feature type="domain" description="Ancillary SecYEG translocon subunit/Cell division coordinator CpoB TPR" evidence="10">
    <location>
        <begin position="17"/>
        <end position="209"/>
    </location>
</feature>
<keyword evidence="4 9" id="KW-1133">Transmembrane helix</keyword>
<dbReference type="InterPro" id="IPR011990">
    <property type="entry name" value="TPR-like_helical_dom_sf"/>
</dbReference>
<dbReference type="Proteomes" id="UP000484255">
    <property type="component" value="Unassembled WGS sequence"/>
</dbReference>
<proteinExistence type="inferred from homology"/>
<comment type="similarity">
    <text evidence="7">Belongs to the YfgM family.</text>
</comment>
<dbReference type="GO" id="GO:0044877">
    <property type="term" value="F:protein-containing complex binding"/>
    <property type="evidence" value="ECO:0007669"/>
    <property type="project" value="InterPro"/>
</dbReference>
<protein>
    <recommendedName>
        <fullName evidence="8">Ancillary SecYEG translocon subunit</fullName>
    </recommendedName>
</protein>
<evidence type="ECO:0000313" key="11">
    <source>
        <dbReference type="EMBL" id="NDY90704.1"/>
    </source>
</evidence>
<comment type="subcellular location">
    <subcellularLocation>
        <location evidence="1">Cell membrane</location>
        <topology evidence="1">Single-pass type II membrane protein</topology>
    </subcellularLocation>
</comment>